<dbReference type="EMBL" id="GHJT01004560">
    <property type="protein sequence ID" value="MOY38531.1"/>
    <property type="molecule type" value="Transcribed_RNA"/>
</dbReference>
<feature type="chain" id="PRO_5020025939" evidence="1">
    <location>
        <begin position="20"/>
        <end position="117"/>
    </location>
</feature>
<evidence type="ECO:0000313" key="2">
    <source>
        <dbReference type="EMBL" id="MOY38531.1"/>
    </source>
</evidence>
<reference evidence="2" key="1">
    <citation type="submission" date="2019-04" db="EMBL/GenBank/DDBJ databases">
        <title>An insight into the mialome of Ixodes scapularis.</title>
        <authorList>
            <person name="Ribeiro J.M."/>
            <person name="Mather T.N."/>
            <person name="Karim S."/>
        </authorList>
    </citation>
    <scope>NUCLEOTIDE SEQUENCE</scope>
</reference>
<organism evidence="2">
    <name type="scientific">Ixodes scapularis</name>
    <name type="common">Black-legged tick</name>
    <name type="synonym">Deer tick</name>
    <dbReference type="NCBI Taxonomy" id="6945"/>
    <lineage>
        <taxon>Eukaryota</taxon>
        <taxon>Metazoa</taxon>
        <taxon>Ecdysozoa</taxon>
        <taxon>Arthropoda</taxon>
        <taxon>Chelicerata</taxon>
        <taxon>Arachnida</taxon>
        <taxon>Acari</taxon>
        <taxon>Parasitiformes</taxon>
        <taxon>Ixodida</taxon>
        <taxon>Ixodoidea</taxon>
        <taxon>Ixodidae</taxon>
        <taxon>Ixodinae</taxon>
        <taxon>Ixodes</taxon>
    </lineage>
</organism>
<evidence type="ECO:0000256" key="1">
    <source>
        <dbReference type="SAM" id="SignalP"/>
    </source>
</evidence>
<sequence>MRIACVLMGLAVFVALAESSTLKRRPLSQGVQFGNEIEQTCLQGLNLSAEETATMERVHQLGTSVRSRTRNQEDVDRLIDQEAPSRAVANSLKPKFAAFIECVTNEYKKMIGFRRRR</sequence>
<accession>A0A4D5RPE6</accession>
<dbReference type="VEuPathDB" id="VectorBase:ISCI003125"/>
<protein>
    <submittedName>
        <fullName evidence="2">Putative conserved secreted protein</fullName>
    </submittedName>
</protein>
<proteinExistence type="predicted"/>
<keyword evidence="1" id="KW-0732">Signal</keyword>
<dbReference type="VEuPathDB" id="VectorBase:ISCW003125"/>
<name>A0A4D5RPE6_IXOSC</name>
<dbReference type="AlphaFoldDB" id="A0A4D5RPE6"/>
<feature type="signal peptide" evidence="1">
    <location>
        <begin position="1"/>
        <end position="19"/>
    </location>
</feature>
<dbReference type="VEuPathDB" id="VectorBase:ISCP_035791"/>